<comment type="caution">
    <text evidence="1">The sequence shown here is derived from an EMBL/GenBank/DDBJ whole genome shotgun (WGS) entry which is preliminary data.</text>
</comment>
<dbReference type="AlphaFoldDB" id="S7VCE3"/>
<evidence type="ECO:0000313" key="2">
    <source>
        <dbReference type="Proteomes" id="UP000014977"/>
    </source>
</evidence>
<reference evidence="1 2" key="1">
    <citation type="journal article" date="2013" name="Genome Announc.">
        <title>Draft genome sequences for three mercury-methylating, sulfate-reducing bacteria.</title>
        <authorList>
            <person name="Brown S.D."/>
            <person name="Hurt R.A.Jr."/>
            <person name="Gilmour C.C."/>
            <person name="Elias D.A."/>
        </authorList>
    </citation>
    <scope>NUCLEOTIDE SEQUENCE [LARGE SCALE GENOMIC DNA]</scope>
    <source>
        <strain evidence="1 2">DSM 2059</strain>
    </source>
</reference>
<evidence type="ECO:0000313" key="1">
    <source>
        <dbReference type="EMBL" id="EPR42138.1"/>
    </source>
</evidence>
<keyword evidence="2" id="KW-1185">Reference proteome</keyword>
<proteinExistence type="predicted"/>
<dbReference type="EMBL" id="ATHJ01000069">
    <property type="protein sequence ID" value="EPR42138.1"/>
    <property type="molecule type" value="Genomic_DNA"/>
</dbReference>
<dbReference type="Proteomes" id="UP000014977">
    <property type="component" value="Unassembled WGS sequence"/>
</dbReference>
<protein>
    <submittedName>
        <fullName evidence="1">Uncharacterized protein</fullName>
    </submittedName>
</protein>
<sequence length="38" mass="4180">MVELEGRVGLTPGLAAGRGTAGYFLKVMTYRFSFLKKN</sequence>
<organism evidence="1 2">
    <name type="scientific">Desulfococcus multivorans DSM 2059</name>
    <dbReference type="NCBI Taxonomy" id="1121405"/>
    <lineage>
        <taxon>Bacteria</taxon>
        <taxon>Pseudomonadati</taxon>
        <taxon>Thermodesulfobacteriota</taxon>
        <taxon>Desulfobacteria</taxon>
        <taxon>Desulfobacterales</taxon>
        <taxon>Desulfococcaceae</taxon>
        <taxon>Desulfococcus</taxon>
    </lineage>
</organism>
<name>S7VCE3_DESML</name>
<gene>
    <name evidence="1" type="ORF">dsmv_1691</name>
</gene>
<accession>S7VCE3</accession>